<keyword evidence="3" id="KW-1185">Reference proteome</keyword>
<sequence length="147" mass="16706">MEQSEVELVKCHCCALAEECTRDYIVLVRERYQGRWICGLCAEAVKDESFRSQKDMSTDEALKRHLTFCERFRSSSPPSNSTDDLIVAMKRLLRRGLDSPERGGLGCGPILRSKSCFPRIPQTEPSGKRRRDQGCGVERVHTSTTEH</sequence>
<dbReference type="InterPro" id="IPR012876">
    <property type="entry name" value="DUF1677_pln"/>
</dbReference>
<feature type="compositionally biased region" description="Basic and acidic residues" evidence="1">
    <location>
        <begin position="138"/>
        <end position="147"/>
    </location>
</feature>
<comment type="caution">
    <text evidence="2">The sequence shown here is derived from an EMBL/GenBank/DDBJ whole genome shotgun (WGS) entry which is preliminary data.</text>
</comment>
<gene>
    <name evidence="2" type="ORF">CJ030_MR3G009508</name>
</gene>
<accession>A0A6A1W6C0</accession>
<evidence type="ECO:0008006" key="4">
    <source>
        <dbReference type="Google" id="ProtNLM"/>
    </source>
</evidence>
<name>A0A6A1W6C0_9ROSI</name>
<dbReference type="AlphaFoldDB" id="A0A6A1W6C0"/>
<dbReference type="OrthoDB" id="1911663at2759"/>
<feature type="region of interest" description="Disordered" evidence="1">
    <location>
        <begin position="117"/>
        <end position="147"/>
    </location>
</feature>
<proteinExistence type="predicted"/>
<dbReference type="EMBL" id="RXIC02000021">
    <property type="protein sequence ID" value="KAB1219866.1"/>
    <property type="molecule type" value="Genomic_DNA"/>
</dbReference>
<reference evidence="2 3" key="1">
    <citation type="journal article" date="2019" name="Plant Biotechnol. J.">
        <title>The red bayberry genome and genetic basis of sex determination.</title>
        <authorList>
            <person name="Jia H.M."/>
            <person name="Jia H.J."/>
            <person name="Cai Q.L."/>
            <person name="Wang Y."/>
            <person name="Zhao H.B."/>
            <person name="Yang W.F."/>
            <person name="Wang G.Y."/>
            <person name="Li Y.H."/>
            <person name="Zhan D.L."/>
            <person name="Shen Y.T."/>
            <person name="Niu Q.F."/>
            <person name="Chang L."/>
            <person name="Qiu J."/>
            <person name="Zhao L."/>
            <person name="Xie H.B."/>
            <person name="Fu W.Y."/>
            <person name="Jin J."/>
            <person name="Li X.W."/>
            <person name="Jiao Y."/>
            <person name="Zhou C.C."/>
            <person name="Tu T."/>
            <person name="Chai C.Y."/>
            <person name="Gao J.L."/>
            <person name="Fan L.J."/>
            <person name="van de Weg E."/>
            <person name="Wang J.Y."/>
            <person name="Gao Z.S."/>
        </authorList>
    </citation>
    <scope>NUCLEOTIDE SEQUENCE [LARGE SCALE GENOMIC DNA]</scope>
    <source>
        <tissue evidence="2">Leaves</tissue>
    </source>
</reference>
<evidence type="ECO:0000313" key="3">
    <source>
        <dbReference type="Proteomes" id="UP000516437"/>
    </source>
</evidence>
<dbReference type="Proteomes" id="UP000516437">
    <property type="component" value="Chromosome 3"/>
</dbReference>
<evidence type="ECO:0000256" key="1">
    <source>
        <dbReference type="SAM" id="MobiDB-lite"/>
    </source>
</evidence>
<protein>
    <recommendedName>
        <fullName evidence="4">DUF1677 domain-containing protein</fullName>
    </recommendedName>
</protein>
<evidence type="ECO:0000313" key="2">
    <source>
        <dbReference type="EMBL" id="KAB1219866.1"/>
    </source>
</evidence>
<dbReference type="PANTHER" id="PTHR33108">
    <property type="entry name" value="OS01G0745000 PROTEIN"/>
    <property type="match status" value="1"/>
</dbReference>
<dbReference type="Pfam" id="PF07911">
    <property type="entry name" value="DUF1677"/>
    <property type="match status" value="1"/>
</dbReference>
<dbReference type="PANTHER" id="PTHR33108:SF32">
    <property type="entry name" value="DUF1677 FAMILY PROTEIN (DUF1677)"/>
    <property type="match status" value="1"/>
</dbReference>
<organism evidence="2 3">
    <name type="scientific">Morella rubra</name>
    <name type="common">Chinese bayberry</name>
    <dbReference type="NCBI Taxonomy" id="262757"/>
    <lineage>
        <taxon>Eukaryota</taxon>
        <taxon>Viridiplantae</taxon>
        <taxon>Streptophyta</taxon>
        <taxon>Embryophyta</taxon>
        <taxon>Tracheophyta</taxon>
        <taxon>Spermatophyta</taxon>
        <taxon>Magnoliopsida</taxon>
        <taxon>eudicotyledons</taxon>
        <taxon>Gunneridae</taxon>
        <taxon>Pentapetalae</taxon>
        <taxon>rosids</taxon>
        <taxon>fabids</taxon>
        <taxon>Fagales</taxon>
        <taxon>Myricaceae</taxon>
        <taxon>Morella</taxon>
    </lineage>
</organism>